<proteinExistence type="predicted"/>
<gene>
    <name evidence="1" type="ORF">HPB50_024426</name>
</gene>
<accession>A0ACB7S3Z5</accession>
<dbReference type="EMBL" id="CM023486">
    <property type="protein sequence ID" value="KAH6929210.1"/>
    <property type="molecule type" value="Genomic_DNA"/>
</dbReference>
<evidence type="ECO:0000313" key="2">
    <source>
        <dbReference type="Proteomes" id="UP000821845"/>
    </source>
</evidence>
<keyword evidence="2" id="KW-1185">Reference proteome</keyword>
<comment type="caution">
    <text evidence="1">The sequence shown here is derived from an EMBL/GenBank/DDBJ whole genome shotgun (WGS) entry which is preliminary data.</text>
</comment>
<organism evidence="1 2">
    <name type="scientific">Hyalomma asiaticum</name>
    <name type="common">Tick</name>
    <dbReference type="NCBI Taxonomy" id="266040"/>
    <lineage>
        <taxon>Eukaryota</taxon>
        <taxon>Metazoa</taxon>
        <taxon>Ecdysozoa</taxon>
        <taxon>Arthropoda</taxon>
        <taxon>Chelicerata</taxon>
        <taxon>Arachnida</taxon>
        <taxon>Acari</taxon>
        <taxon>Parasitiformes</taxon>
        <taxon>Ixodida</taxon>
        <taxon>Ixodoidea</taxon>
        <taxon>Ixodidae</taxon>
        <taxon>Hyalomminae</taxon>
        <taxon>Hyalomma</taxon>
    </lineage>
</organism>
<sequence length="146" mass="15706">MVAIAQLLPRIVVTTFGLALNLTSRLLPDGGRDGRGCAGIESLIGDNGYPLETHEVTTEDGYVLQMHRIPHGRTGSCAHPSAYEDRWCGGRGPVFLMTGLLADSASLVLDFPGQSLGVFVSSYLTLSLISEIRAFSRSEQIRPCIT</sequence>
<reference evidence="1" key="1">
    <citation type="submission" date="2020-05" db="EMBL/GenBank/DDBJ databases">
        <title>Large-scale comparative analyses of tick genomes elucidate their genetic diversity and vector capacities.</title>
        <authorList>
            <person name="Jia N."/>
            <person name="Wang J."/>
            <person name="Shi W."/>
            <person name="Du L."/>
            <person name="Sun Y."/>
            <person name="Zhan W."/>
            <person name="Jiang J."/>
            <person name="Wang Q."/>
            <person name="Zhang B."/>
            <person name="Ji P."/>
            <person name="Sakyi L.B."/>
            <person name="Cui X."/>
            <person name="Yuan T."/>
            <person name="Jiang B."/>
            <person name="Yang W."/>
            <person name="Lam T.T.-Y."/>
            <person name="Chang Q."/>
            <person name="Ding S."/>
            <person name="Wang X."/>
            <person name="Zhu J."/>
            <person name="Ruan X."/>
            <person name="Zhao L."/>
            <person name="Wei J."/>
            <person name="Que T."/>
            <person name="Du C."/>
            <person name="Cheng J."/>
            <person name="Dai P."/>
            <person name="Han X."/>
            <person name="Huang E."/>
            <person name="Gao Y."/>
            <person name="Liu J."/>
            <person name="Shao H."/>
            <person name="Ye R."/>
            <person name="Li L."/>
            <person name="Wei W."/>
            <person name="Wang X."/>
            <person name="Wang C."/>
            <person name="Yang T."/>
            <person name="Huo Q."/>
            <person name="Li W."/>
            <person name="Guo W."/>
            <person name="Chen H."/>
            <person name="Zhou L."/>
            <person name="Ni X."/>
            <person name="Tian J."/>
            <person name="Zhou Y."/>
            <person name="Sheng Y."/>
            <person name="Liu T."/>
            <person name="Pan Y."/>
            <person name="Xia L."/>
            <person name="Li J."/>
            <person name="Zhao F."/>
            <person name="Cao W."/>
        </authorList>
    </citation>
    <scope>NUCLEOTIDE SEQUENCE</scope>
    <source>
        <strain evidence="1">Hyas-2018</strain>
    </source>
</reference>
<protein>
    <submittedName>
        <fullName evidence="1">Uncharacterized protein</fullName>
    </submittedName>
</protein>
<name>A0ACB7S3Z5_HYAAI</name>
<dbReference type="Proteomes" id="UP000821845">
    <property type="component" value="Chromosome 6"/>
</dbReference>
<evidence type="ECO:0000313" key="1">
    <source>
        <dbReference type="EMBL" id="KAH6929210.1"/>
    </source>
</evidence>